<evidence type="ECO:0000259" key="3">
    <source>
        <dbReference type="SMART" id="SM01372"/>
    </source>
</evidence>
<dbReference type="EMBL" id="JAAAUY010001698">
    <property type="protein sequence ID" value="KAF9320394.1"/>
    <property type="molecule type" value="Genomic_DNA"/>
</dbReference>
<dbReference type="GO" id="GO:0005667">
    <property type="term" value="C:transcription regulator complex"/>
    <property type="evidence" value="ECO:0007669"/>
    <property type="project" value="InterPro"/>
</dbReference>
<name>A0A9P5S8T8_9FUNG</name>
<keyword evidence="1" id="KW-0805">Transcription regulation</keyword>
<dbReference type="Gene3D" id="1.10.10.10">
    <property type="entry name" value="Winged helix-like DNA-binding domain superfamily/Winged helix DNA-binding domain"/>
    <property type="match status" value="1"/>
</dbReference>
<dbReference type="GO" id="GO:0005634">
    <property type="term" value="C:nucleus"/>
    <property type="evidence" value="ECO:0007669"/>
    <property type="project" value="UniProtKB-SubCell"/>
</dbReference>
<evidence type="ECO:0000256" key="1">
    <source>
        <dbReference type="RuleBase" id="RU003796"/>
    </source>
</evidence>
<evidence type="ECO:0000313" key="5">
    <source>
        <dbReference type="Proteomes" id="UP000696485"/>
    </source>
</evidence>
<keyword evidence="1" id="KW-0238">DNA-binding</keyword>
<dbReference type="Pfam" id="PF02319">
    <property type="entry name" value="WHD_E2F_TDP"/>
    <property type="match status" value="1"/>
</dbReference>
<comment type="subcellular location">
    <subcellularLocation>
        <location evidence="1">Nucleus</location>
    </subcellularLocation>
</comment>
<comment type="similarity">
    <text evidence="1">Belongs to the E2F/DP family.</text>
</comment>
<dbReference type="SUPFAM" id="SSF46785">
    <property type="entry name" value="Winged helix' DNA-binding domain"/>
    <property type="match status" value="1"/>
</dbReference>
<dbReference type="AlphaFoldDB" id="A0A9P5S8T8"/>
<keyword evidence="1" id="KW-0539">Nucleus</keyword>
<feature type="compositionally biased region" description="Basic residues" evidence="2">
    <location>
        <begin position="245"/>
        <end position="255"/>
    </location>
</feature>
<sequence>MSRCQPRQTSAQAMENVLDQIEDDNQGHDGSGVHSQAGRGLRFYSQRVCDRVQAKGATTYNELVHELSGGQPGEHVEDVGQEPSGQENIRRRVYDALNVLEALGIISMDKKEIQWIGVENSKVLNETTKRAGIASQSQNHRRELDEESEEPEDDDMDIEQLQREVDALRLRNELERAQLQDQVSRRVQLDNLVARNKLREAKEQERHERRKQKKLQREDRARGADGDDSGCNPDNMEPAEEKKKKSERRRHRSPRHRPEEGGHGEEDEEEEEEGGEDPHAHEGETKEERRARKEARRERRERKEKRAQRRQERESAAMLEEGEKIQMPFVVVRIPRYAGQSSDSEASISVVRRIREARPKKSSKAKRQEETTMVEIQIPHQEELCIISDTEILGDLGLGTVSMSELKTMLPKDLLGNARYVTNPGNVTVHGGFERQVVCSH</sequence>
<protein>
    <submittedName>
        <fullName evidence="4">Transcription factor Dp-2</fullName>
    </submittedName>
</protein>
<dbReference type="GO" id="GO:0000981">
    <property type="term" value="F:DNA-binding transcription factor activity, RNA polymerase II-specific"/>
    <property type="evidence" value="ECO:0007669"/>
    <property type="project" value="TreeGrafter"/>
</dbReference>
<feature type="compositionally biased region" description="Basic and acidic residues" evidence="2">
    <location>
        <begin position="198"/>
        <end position="207"/>
    </location>
</feature>
<dbReference type="GO" id="GO:0000977">
    <property type="term" value="F:RNA polymerase II transcription regulatory region sequence-specific DNA binding"/>
    <property type="evidence" value="ECO:0007669"/>
    <property type="project" value="TreeGrafter"/>
</dbReference>
<proteinExistence type="inferred from homology"/>
<feature type="compositionally biased region" description="Basic and acidic residues" evidence="2">
    <location>
        <begin position="215"/>
        <end position="225"/>
    </location>
</feature>
<feature type="region of interest" description="Disordered" evidence="2">
    <location>
        <begin position="129"/>
        <end position="158"/>
    </location>
</feature>
<dbReference type="PANTHER" id="PTHR12548:SF9">
    <property type="entry name" value="TRANSCRIPTION FACTOR DP"/>
    <property type="match status" value="1"/>
</dbReference>
<dbReference type="InterPro" id="IPR036388">
    <property type="entry name" value="WH-like_DNA-bd_sf"/>
</dbReference>
<reference evidence="4" key="1">
    <citation type="journal article" date="2020" name="Fungal Divers.">
        <title>Resolving the Mortierellaceae phylogeny through synthesis of multi-gene phylogenetics and phylogenomics.</title>
        <authorList>
            <person name="Vandepol N."/>
            <person name="Liber J."/>
            <person name="Desiro A."/>
            <person name="Na H."/>
            <person name="Kennedy M."/>
            <person name="Barry K."/>
            <person name="Grigoriev I.V."/>
            <person name="Miller A.N."/>
            <person name="O'Donnell K."/>
            <person name="Stajich J.E."/>
            <person name="Bonito G."/>
        </authorList>
    </citation>
    <scope>NUCLEOTIDE SEQUENCE</scope>
    <source>
        <strain evidence="4">NVP1</strain>
    </source>
</reference>
<dbReference type="InterPro" id="IPR015648">
    <property type="entry name" value="Transcrpt_fac_DP"/>
</dbReference>
<feature type="compositionally biased region" description="Acidic residues" evidence="2">
    <location>
        <begin position="145"/>
        <end position="158"/>
    </location>
</feature>
<dbReference type="InterPro" id="IPR036390">
    <property type="entry name" value="WH_DNA-bd_sf"/>
</dbReference>
<gene>
    <name evidence="4" type="primary">TFDP2</name>
    <name evidence="4" type="ORF">BG006_002787</name>
</gene>
<dbReference type="SMART" id="SM01372">
    <property type="entry name" value="E2F_TDP"/>
    <property type="match status" value="1"/>
</dbReference>
<dbReference type="InterPro" id="IPR003316">
    <property type="entry name" value="E2F_WHTH_DNA-bd_dom"/>
</dbReference>
<comment type="caution">
    <text evidence="4">The sequence shown here is derived from an EMBL/GenBank/DDBJ whole genome shotgun (WGS) entry which is preliminary data.</text>
</comment>
<dbReference type="Proteomes" id="UP000696485">
    <property type="component" value="Unassembled WGS sequence"/>
</dbReference>
<accession>A0A9P5S8T8</accession>
<feature type="compositionally biased region" description="Basic and acidic residues" evidence="2">
    <location>
        <begin position="276"/>
        <end position="298"/>
    </location>
</feature>
<feature type="compositionally biased region" description="Basic residues" evidence="2">
    <location>
        <begin position="299"/>
        <end position="308"/>
    </location>
</feature>
<keyword evidence="1" id="KW-0804">Transcription</keyword>
<keyword evidence="5" id="KW-1185">Reference proteome</keyword>
<organism evidence="4 5">
    <name type="scientific">Podila minutissima</name>
    <dbReference type="NCBI Taxonomy" id="64525"/>
    <lineage>
        <taxon>Eukaryota</taxon>
        <taxon>Fungi</taxon>
        <taxon>Fungi incertae sedis</taxon>
        <taxon>Mucoromycota</taxon>
        <taxon>Mortierellomycotina</taxon>
        <taxon>Mortierellomycetes</taxon>
        <taxon>Mortierellales</taxon>
        <taxon>Mortierellaceae</taxon>
        <taxon>Podila</taxon>
    </lineage>
</organism>
<dbReference type="GO" id="GO:0051726">
    <property type="term" value="P:regulation of cell cycle"/>
    <property type="evidence" value="ECO:0007669"/>
    <property type="project" value="InterPro"/>
</dbReference>
<feature type="domain" description="E2F/DP family winged-helix DNA-binding" evidence="3">
    <location>
        <begin position="36"/>
        <end position="117"/>
    </location>
</feature>
<feature type="compositionally biased region" description="Acidic residues" evidence="2">
    <location>
        <begin position="265"/>
        <end position="275"/>
    </location>
</feature>
<evidence type="ECO:0000313" key="4">
    <source>
        <dbReference type="EMBL" id="KAF9320394.1"/>
    </source>
</evidence>
<evidence type="ECO:0000256" key="2">
    <source>
        <dbReference type="SAM" id="MobiDB-lite"/>
    </source>
</evidence>
<feature type="region of interest" description="Disordered" evidence="2">
    <location>
        <begin position="198"/>
        <end position="319"/>
    </location>
</feature>
<dbReference type="PANTHER" id="PTHR12548">
    <property type="entry name" value="TRANSCRIPTION FACTOR DP"/>
    <property type="match status" value="1"/>
</dbReference>